<keyword evidence="3" id="KW-1185">Reference proteome</keyword>
<dbReference type="InterPro" id="IPR021109">
    <property type="entry name" value="Peptidase_aspartic_dom_sf"/>
</dbReference>
<proteinExistence type="predicted"/>
<accession>A0ABM3QR10</accession>
<dbReference type="RefSeq" id="XP_056685817.1">
    <property type="nucleotide sequence ID" value="XM_056829839.1"/>
</dbReference>
<evidence type="ECO:0000313" key="4">
    <source>
        <dbReference type="RefSeq" id="XP_056685817.1"/>
    </source>
</evidence>
<dbReference type="PANTHER" id="PTHR33067:SF31">
    <property type="entry name" value="RNA-DIRECTED DNA POLYMERASE"/>
    <property type="match status" value="1"/>
</dbReference>
<feature type="region of interest" description="Disordered" evidence="1">
    <location>
        <begin position="254"/>
        <end position="275"/>
    </location>
</feature>
<protein>
    <recommendedName>
        <fullName evidence="2">Retrotransposon gag domain-containing protein</fullName>
    </recommendedName>
</protein>
<sequence>MALPVKNLGIPGAFEATCGIQEPTTCANNFEIKPALINLVQSHPFCGKSNESPHKHLKQFEHYCDTIKHNGVTSDYVRLTLFRFSLLGRASDWLDKEVKPNSLRTWNEVTSAFLNKFYSHGKTAEFRHKIQSFEQGRDESLFEAWDRFKEYQRECPHHGIPKWLLLQKFYLGLSPSSKTSLDAGAGGPIMNKTEDQIEEIIEDVVENYQSWHVGERSYDGKSRIEDGKGSVYAIEQARMIEKLSSRLEKLENTPFAGSAASKPPSPSTIPSPSATLLNKGKGKVIENQLAQLASTIREHHALTILPPKSHTLRQINAIVTRSGKILDDVPRANKVSKPNGEDQEGVIGSSDNDVVEEEPLINDEGDPTTPKVATLLPLPTPKLPYPQRFIRHKLDVQFAKFLEVLRKLHITLPFTDALKQMPTYSRFLKKILSGKRNCDVKETVNLTENCSAIILNKMPPKLKDPGSFTIPCAIKELEISNALCDLGDSVSLMPYSVFSKLEVGDLVPTNITLQLADRSLKYPIGKIDDVPLRVGGLVIPVDFVVLDIDEDVHVPIILGRPFLATAGAIIDVKQGNITLKVGMDSCSLT</sequence>
<dbReference type="CDD" id="cd00303">
    <property type="entry name" value="retropepsin_like"/>
    <property type="match status" value="1"/>
</dbReference>
<dbReference type="Gene3D" id="2.40.70.10">
    <property type="entry name" value="Acid Proteases"/>
    <property type="match status" value="1"/>
</dbReference>
<gene>
    <name evidence="4" type="primary">LOC110791241</name>
</gene>
<feature type="region of interest" description="Disordered" evidence="1">
    <location>
        <begin position="330"/>
        <end position="349"/>
    </location>
</feature>
<organism evidence="3 4">
    <name type="scientific">Spinacia oleracea</name>
    <name type="common">Spinach</name>
    <dbReference type="NCBI Taxonomy" id="3562"/>
    <lineage>
        <taxon>Eukaryota</taxon>
        <taxon>Viridiplantae</taxon>
        <taxon>Streptophyta</taxon>
        <taxon>Embryophyta</taxon>
        <taxon>Tracheophyta</taxon>
        <taxon>Spermatophyta</taxon>
        <taxon>Magnoliopsida</taxon>
        <taxon>eudicotyledons</taxon>
        <taxon>Gunneridae</taxon>
        <taxon>Pentapetalae</taxon>
        <taxon>Caryophyllales</taxon>
        <taxon>Chenopodiaceae</taxon>
        <taxon>Chenopodioideae</taxon>
        <taxon>Anserineae</taxon>
        <taxon>Spinacia</taxon>
    </lineage>
</organism>
<evidence type="ECO:0000259" key="2">
    <source>
        <dbReference type="Pfam" id="PF03732"/>
    </source>
</evidence>
<dbReference type="Pfam" id="PF03732">
    <property type="entry name" value="Retrotrans_gag"/>
    <property type="match status" value="1"/>
</dbReference>
<evidence type="ECO:0000313" key="3">
    <source>
        <dbReference type="Proteomes" id="UP000813463"/>
    </source>
</evidence>
<name>A0ABM3QR10_SPIOL</name>
<dbReference type="PANTHER" id="PTHR33067">
    <property type="entry name" value="RNA-DIRECTED DNA POLYMERASE-RELATED"/>
    <property type="match status" value="1"/>
</dbReference>
<evidence type="ECO:0000256" key="1">
    <source>
        <dbReference type="SAM" id="MobiDB-lite"/>
    </source>
</evidence>
<dbReference type="Proteomes" id="UP000813463">
    <property type="component" value="Chromosome 5"/>
</dbReference>
<dbReference type="GeneID" id="110791241"/>
<feature type="domain" description="Retrotransposon gag" evidence="2">
    <location>
        <begin position="81"/>
        <end position="174"/>
    </location>
</feature>
<reference evidence="3" key="1">
    <citation type="journal article" date="2021" name="Nat. Commun.">
        <title>Genomic analyses provide insights into spinach domestication and the genetic basis of agronomic traits.</title>
        <authorList>
            <person name="Cai X."/>
            <person name="Sun X."/>
            <person name="Xu C."/>
            <person name="Sun H."/>
            <person name="Wang X."/>
            <person name="Ge C."/>
            <person name="Zhang Z."/>
            <person name="Wang Q."/>
            <person name="Fei Z."/>
            <person name="Jiao C."/>
            <person name="Wang Q."/>
        </authorList>
    </citation>
    <scope>NUCLEOTIDE SEQUENCE [LARGE SCALE GENOMIC DNA]</scope>
    <source>
        <strain evidence="3">cv. Varoflay</strain>
    </source>
</reference>
<dbReference type="InterPro" id="IPR005162">
    <property type="entry name" value="Retrotrans_gag_dom"/>
</dbReference>
<reference evidence="4" key="2">
    <citation type="submission" date="2025-08" db="UniProtKB">
        <authorList>
            <consortium name="RefSeq"/>
        </authorList>
    </citation>
    <scope>IDENTIFICATION</scope>
    <source>
        <tissue evidence="4">Leaf</tissue>
    </source>
</reference>